<protein>
    <recommendedName>
        <fullName evidence="3">DUF892 family protein</fullName>
    </recommendedName>
</protein>
<dbReference type="EMBL" id="DVOC01000058">
    <property type="protein sequence ID" value="HIU91046.1"/>
    <property type="molecule type" value="Genomic_DNA"/>
</dbReference>
<sequence length="158" mass="17550">MTTTTTRKGKGTERPEADGEKCREALAALYKNVTMAAHGVNVLTPYVTDRQVAKAMRKQAEQYDVFADQIKDLCKQCDFRPTALSRAAQLMSEVSLKLKMLSDGSLTHAAKILMQGTLNGIIDLCRIDCEQVSDDILSLHGQVLNYEETALENAKQWL</sequence>
<reference evidence="1" key="2">
    <citation type="journal article" date="2021" name="PeerJ">
        <title>Extensive microbial diversity within the chicken gut microbiome revealed by metagenomics and culture.</title>
        <authorList>
            <person name="Gilroy R."/>
            <person name="Ravi A."/>
            <person name="Getino M."/>
            <person name="Pursley I."/>
            <person name="Horton D.L."/>
            <person name="Alikhan N.F."/>
            <person name="Baker D."/>
            <person name="Gharbi K."/>
            <person name="Hall N."/>
            <person name="Watson M."/>
            <person name="Adriaenssens E.M."/>
            <person name="Foster-Nyarko E."/>
            <person name="Jarju S."/>
            <person name="Secka A."/>
            <person name="Antonio M."/>
            <person name="Oren A."/>
            <person name="Chaudhuri R.R."/>
            <person name="La Ragione R."/>
            <person name="Hildebrand F."/>
            <person name="Pallen M.J."/>
        </authorList>
    </citation>
    <scope>NUCLEOTIDE SEQUENCE</scope>
    <source>
        <strain evidence="1">ChiHjej12B11-7776</strain>
    </source>
</reference>
<evidence type="ECO:0000313" key="2">
    <source>
        <dbReference type="Proteomes" id="UP000886852"/>
    </source>
</evidence>
<organism evidence="1 2">
    <name type="scientific">Candidatus Fimimonas merdipullorum</name>
    <dbReference type="NCBI Taxonomy" id="2840822"/>
    <lineage>
        <taxon>Bacteria</taxon>
        <taxon>Pseudomonadati</taxon>
        <taxon>Myxococcota</taxon>
        <taxon>Myxococcia</taxon>
        <taxon>Myxococcales</taxon>
        <taxon>Cystobacterineae</taxon>
        <taxon>Myxococcaceae</taxon>
        <taxon>Myxococcaceae incertae sedis</taxon>
        <taxon>Candidatus Fimimonas</taxon>
    </lineage>
</organism>
<evidence type="ECO:0008006" key="3">
    <source>
        <dbReference type="Google" id="ProtNLM"/>
    </source>
</evidence>
<gene>
    <name evidence="1" type="ORF">IAC72_03455</name>
</gene>
<name>A0A9D1SQH1_9BACT</name>
<comment type="caution">
    <text evidence="1">The sequence shown here is derived from an EMBL/GenBank/DDBJ whole genome shotgun (WGS) entry which is preliminary data.</text>
</comment>
<dbReference type="Proteomes" id="UP000886852">
    <property type="component" value="Unassembled WGS sequence"/>
</dbReference>
<accession>A0A9D1SQH1</accession>
<reference evidence="1" key="1">
    <citation type="submission" date="2020-10" db="EMBL/GenBank/DDBJ databases">
        <authorList>
            <person name="Gilroy R."/>
        </authorList>
    </citation>
    <scope>NUCLEOTIDE SEQUENCE</scope>
    <source>
        <strain evidence="1">ChiHjej12B11-7776</strain>
    </source>
</reference>
<proteinExistence type="predicted"/>
<dbReference type="AlphaFoldDB" id="A0A9D1SQH1"/>
<evidence type="ECO:0000313" key="1">
    <source>
        <dbReference type="EMBL" id="HIU91046.1"/>
    </source>
</evidence>